<dbReference type="InterPro" id="IPR012337">
    <property type="entry name" value="RNaseH-like_sf"/>
</dbReference>
<dbReference type="Pfam" id="PF05699">
    <property type="entry name" value="Dimer_Tnp_hAT"/>
    <property type="match status" value="1"/>
</dbReference>
<dbReference type="Pfam" id="PF04937">
    <property type="entry name" value="DUF659"/>
    <property type="match status" value="1"/>
</dbReference>
<protein>
    <recommendedName>
        <fullName evidence="5">DUF659 domain-containing protein</fullName>
    </recommendedName>
</protein>
<dbReference type="AlphaFoldDB" id="A0AAE1NAL0"/>
<dbReference type="SUPFAM" id="SSF53098">
    <property type="entry name" value="Ribonuclease H-like"/>
    <property type="match status" value="1"/>
</dbReference>
<keyword evidence="4" id="KW-1185">Reference proteome</keyword>
<feature type="domain" description="HAT C-terminal dimerisation" evidence="2">
    <location>
        <begin position="516"/>
        <end position="557"/>
    </location>
</feature>
<feature type="domain" description="DUF659" evidence="1">
    <location>
        <begin position="150"/>
        <end position="301"/>
    </location>
</feature>
<evidence type="ECO:0000259" key="2">
    <source>
        <dbReference type="Pfam" id="PF05699"/>
    </source>
</evidence>
<organism evidence="3 4">
    <name type="scientific">Acacia crassicarpa</name>
    <name type="common">northern wattle</name>
    <dbReference type="NCBI Taxonomy" id="499986"/>
    <lineage>
        <taxon>Eukaryota</taxon>
        <taxon>Viridiplantae</taxon>
        <taxon>Streptophyta</taxon>
        <taxon>Embryophyta</taxon>
        <taxon>Tracheophyta</taxon>
        <taxon>Spermatophyta</taxon>
        <taxon>Magnoliopsida</taxon>
        <taxon>eudicotyledons</taxon>
        <taxon>Gunneridae</taxon>
        <taxon>Pentapetalae</taxon>
        <taxon>rosids</taxon>
        <taxon>fabids</taxon>
        <taxon>Fabales</taxon>
        <taxon>Fabaceae</taxon>
        <taxon>Caesalpinioideae</taxon>
        <taxon>mimosoid clade</taxon>
        <taxon>Acacieae</taxon>
        <taxon>Acacia</taxon>
    </lineage>
</organism>
<evidence type="ECO:0000259" key="1">
    <source>
        <dbReference type="Pfam" id="PF04937"/>
    </source>
</evidence>
<dbReference type="InterPro" id="IPR008906">
    <property type="entry name" value="HATC_C_dom"/>
</dbReference>
<gene>
    <name evidence="3" type="ORF">QN277_002939</name>
</gene>
<evidence type="ECO:0008006" key="5">
    <source>
        <dbReference type="Google" id="ProtNLM"/>
    </source>
</evidence>
<reference evidence="3" key="1">
    <citation type="submission" date="2023-10" db="EMBL/GenBank/DDBJ databases">
        <title>Chromosome-level genome of the transformable northern wattle, Acacia crassicarpa.</title>
        <authorList>
            <person name="Massaro I."/>
            <person name="Sinha N.R."/>
            <person name="Poethig S."/>
            <person name="Leichty A.R."/>
        </authorList>
    </citation>
    <scope>NUCLEOTIDE SEQUENCE</scope>
    <source>
        <strain evidence="3">Acra3RX</strain>
        <tissue evidence="3">Leaf</tissue>
    </source>
</reference>
<dbReference type="GO" id="GO:0046983">
    <property type="term" value="F:protein dimerization activity"/>
    <property type="evidence" value="ECO:0007669"/>
    <property type="project" value="InterPro"/>
</dbReference>
<dbReference type="Proteomes" id="UP001293593">
    <property type="component" value="Unassembled WGS sequence"/>
</dbReference>
<dbReference type="PANTHER" id="PTHR32166">
    <property type="entry name" value="OSJNBA0013A04.12 PROTEIN"/>
    <property type="match status" value="1"/>
</dbReference>
<comment type="caution">
    <text evidence="3">The sequence shown here is derived from an EMBL/GenBank/DDBJ whole genome shotgun (WGS) entry which is preliminary data.</text>
</comment>
<sequence>MPSESDKWGWKHVSVFGGFDKGSGTKRWKCNHCNLPYNGSYSRVRAHLLGFSGVGVKRCPAIDRSLREAFQSLEEERTAQKKKRASAIVKHGKCSQTSRPNMTCVTKEDVDEILARFFFADGLDANIINSTYFHEMIKAIAVFGPSYEPPSVQELSGSFLTKEKERIEKSAALVRESWPHTGCTILCVGRLYGPLGSFQVNIFVSSPRGLSFLKAMSVNVDALCDSVASILSNTIVEVEPTNVIQIIAHLADANTCPESRILSEFPHIFWSPCSSHSFCILMDEITELDWAKPVVLCAKEIEKCIVSLQSFSPFVFTQNLKGCSNSQFYKIAPSCFTVQKILEIKQELQELAAREEWKQWKLSIPEDVRSVEAAILGEDFWNRAYMLLQICEPFVRLFAALDIDRCLMGDVHEWRVQALDAVKNMGIGSGALNQLEELIENRWDMLFSPLHSAAYMLNPRYFGRGQSKDKIIMRGWKTTLERYESESTGRRVLRMQLSSYWQLKGSLGEEDAADCRDKMDPVAWWENFGFEIPHLQTLAIKVLSQVSSVVMCEEIWQDNGTSGSGTERGEDIIYVQNNLRLNSRS</sequence>
<dbReference type="InterPro" id="IPR007021">
    <property type="entry name" value="DUF659"/>
</dbReference>
<evidence type="ECO:0000313" key="4">
    <source>
        <dbReference type="Proteomes" id="UP001293593"/>
    </source>
</evidence>
<evidence type="ECO:0000313" key="3">
    <source>
        <dbReference type="EMBL" id="KAK4286378.1"/>
    </source>
</evidence>
<dbReference type="EMBL" id="JAWXYG010000001">
    <property type="protein sequence ID" value="KAK4286378.1"/>
    <property type="molecule type" value="Genomic_DNA"/>
</dbReference>
<name>A0AAE1NAL0_9FABA</name>
<proteinExistence type="predicted"/>
<accession>A0AAE1NAL0</accession>
<dbReference type="PANTHER" id="PTHR32166:SF85">
    <property type="entry name" value="DIMERIZATION, PUTATIVE-RELATED"/>
    <property type="match status" value="1"/>
</dbReference>